<dbReference type="Pfam" id="PF00067">
    <property type="entry name" value="p450"/>
    <property type="match status" value="1"/>
</dbReference>
<keyword evidence="4" id="KW-0472">Membrane</keyword>
<evidence type="ECO:0000256" key="3">
    <source>
        <dbReference type="ARBA" id="ARBA00023004"/>
    </source>
</evidence>
<evidence type="ECO:0000256" key="1">
    <source>
        <dbReference type="ARBA" id="ARBA00022617"/>
    </source>
</evidence>
<dbReference type="GO" id="GO:0020037">
    <property type="term" value="F:heme binding"/>
    <property type="evidence" value="ECO:0007669"/>
    <property type="project" value="InterPro"/>
</dbReference>
<accession>A0AAN6PDT0</accession>
<dbReference type="InterPro" id="IPR036396">
    <property type="entry name" value="Cyt_P450_sf"/>
</dbReference>
<dbReference type="Gene3D" id="1.10.630.10">
    <property type="entry name" value="Cytochrome P450"/>
    <property type="match status" value="1"/>
</dbReference>
<keyword evidence="2" id="KW-0479">Metal-binding</keyword>
<gene>
    <name evidence="5" type="ORF">C8A01DRAFT_48262</name>
</gene>
<keyword evidence="6" id="KW-1185">Reference proteome</keyword>
<dbReference type="AlphaFoldDB" id="A0AAN6PDT0"/>
<dbReference type="SUPFAM" id="SSF48264">
    <property type="entry name" value="Cytochrome P450"/>
    <property type="match status" value="1"/>
</dbReference>
<dbReference type="GO" id="GO:0016705">
    <property type="term" value="F:oxidoreductase activity, acting on paired donors, with incorporation or reduction of molecular oxygen"/>
    <property type="evidence" value="ECO:0007669"/>
    <property type="project" value="InterPro"/>
</dbReference>
<dbReference type="Proteomes" id="UP001303115">
    <property type="component" value="Unassembled WGS sequence"/>
</dbReference>
<sequence length="450" mass="51199">MAFFTSLPKNPIAWPSTGLILYILSLLHLAHVIQRVRGWYRLRHVPGPPLAGWTSLWLTKGFMNGAFFQNVPALEEKYGPLVRIGPNMVVCTDVDTMYRMMGVRSDYRKSQWYTIARISRVADHILTIIDPELRRERKKYIMPAYTGRDVNHFEEGTDRALAAWIDLIERKYLSTPRESFECVKQDRDAKGVLAVNDATVPVLMAISNYVAFWKLVRMWPFYLALPNDGDECGFGAIVGHASKIITERLNPNVKPHTTPKRDMLQSFIDHGLRGEALKQEVGIQFFAGSDTVSSLLYTTFLLLLTHPATYARLQSELDTAFAQGNITPSPSIRDAEAHALPYLQAVIREGLRLFPPLCAPPLFKEVPRGGDVVCGHALPGGTLVATGDQQWHGSRERAFWGEDADCFRPERWLELVRRYNWSLADPLNPPKIQNNGVWQVRDFWVRVEKR</sequence>
<dbReference type="InterPro" id="IPR050121">
    <property type="entry name" value="Cytochrome_P450_monoxygenase"/>
</dbReference>
<reference evidence="6" key="1">
    <citation type="journal article" date="2023" name="Mol. Phylogenet. Evol.">
        <title>Genome-scale phylogeny and comparative genomics of the fungal order Sordariales.</title>
        <authorList>
            <person name="Hensen N."/>
            <person name="Bonometti L."/>
            <person name="Westerberg I."/>
            <person name="Brannstrom I.O."/>
            <person name="Guillou S."/>
            <person name="Cros-Aarteil S."/>
            <person name="Calhoun S."/>
            <person name="Haridas S."/>
            <person name="Kuo A."/>
            <person name="Mondo S."/>
            <person name="Pangilinan J."/>
            <person name="Riley R."/>
            <person name="LaButti K."/>
            <person name="Andreopoulos B."/>
            <person name="Lipzen A."/>
            <person name="Chen C."/>
            <person name="Yan M."/>
            <person name="Daum C."/>
            <person name="Ng V."/>
            <person name="Clum A."/>
            <person name="Steindorff A."/>
            <person name="Ohm R.A."/>
            <person name="Martin F."/>
            <person name="Silar P."/>
            <person name="Natvig D.O."/>
            <person name="Lalanne C."/>
            <person name="Gautier V."/>
            <person name="Ament-Velasquez S.L."/>
            <person name="Kruys A."/>
            <person name="Hutchinson M.I."/>
            <person name="Powell A.J."/>
            <person name="Barry K."/>
            <person name="Miller A.N."/>
            <person name="Grigoriev I.V."/>
            <person name="Debuchy R."/>
            <person name="Gladieux P."/>
            <person name="Hiltunen Thoren M."/>
            <person name="Johannesson H."/>
        </authorList>
    </citation>
    <scope>NUCLEOTIDE SEQUENCE [LARGE SCALE GENOMIC DNA]</scope>
    <source>
        <strain evidence="6">CBS 284.82</strain>
    </source>
</reference>
<dbReference type="GO" id="GO:0005506">
    <property type="term" value="F:iron ion binding"/>
    <property type="evidence" value="ECO:0007669"/>
    <property type="project" value="InterPro"/>
</dbReference>
<keyword evidence="4" id="KW-0812">Transmembrane</keyword>
<protein>
    <submittedName>
        <fullName evidence="5">Cytochrome P450</fullName>
    </submittedName>
</protein>
<name>A0AAN6PDT0_9PEZI</name>
<feature type="transmembrane region" description="Helical" evidence="4">
    <location>
        <begin position="12"/>
        <end position="33"/>
    </location>
</feature>
<evidence type="ECO:0000313" key="6">
    <source>
        <dbReference type="Proteomes" id="UP001303115"/>
    </source>
</evidence>
<dbReference type="InterPro" id="IPR001128">
    <property type="entry name" value="Cyt_P450"/>
</dbReference>
<evidence type="ECO:0000256" key="2">
    <source>
        <dbReference type="ARBA" id="ARBA00022723"/>
    </source>
</evidence>
<evidence type="ECO:0000256" key="4">
    <source>
        <dbReference type="SAM" id="Phobius"/>
    </source>
</evidence>
<dbReference type="PANTHER" id="PTHR24305:SF168">
    <property type="entry name" value="P450, PUTATIVE (EUROFUNG)-RELATED"/>
    <property type="match status" value="1"/>
</dbReference>
<dbReference type="EMBL" id="MU854440">
    <property type="protein sequence ID" value="KAK4038085.1"/>
    <property type="molecule type" value="Genomic_DNA"/>
</dbReference>
<keyword evidence="4" id="KW-1133">Transmembrane helix</keyword>
<evidence type="ECO:0000313" key="5">
    <source>
        <dbReference type="EMBL" id="KAK4038085.1"/>
    </source>
</evidence>
<keyword evidence="3" id="KW-0408">Iron</keyword>
<comment type="caution">
    <text evidence="5">The sequence shown here is derived from an EMBL/GenBank/DDBJ whole genome shotgun (WGS) entry which is preliminary data.</text>
</comment>
<proteinExistence type="predicted"/>
<keyword evidence="1" id="KW-0349">Heme</keyword>
<organism evidence="5 6">
    <name type="scientific">Parachaetomium inaequale</name>
    <dbReference type="NCBI Taxonomy" id="2588326"/>
    <lineage>
        <taxon>Eukaryota</taxon>
        <taxon>Fungi</taxon>
        <taxon>Dikarya</taxon>
        <taxon>Ascomycota</taxon>
        <taxon>Pezizomycotina</taxon>
        <taxon>Sordariomycetes</taxon>
        <taxon>Sordariomycetidae</taxon>
        <taxon>Sordariales</taxon>
        <taxon>Chaetomiaceae</taxon>
        <taxon>Parachaetomium</taxon>
    </lineage>
</organism>
<dbReference type="GO" id="GO:0004497">
    <property type="term" value="F:monooxygenase activity"/>
    <property type="evidence" value="ECO:0007669"/>
    <property type="project" value="InterPro"/>
</dbReference>
<dbReference type="PANTHER" id="PTHR24305">
    <property type="entry name" value="CYTOCHROME P450"/>
    <property type="match status" value="1"/>
</dbReference>